<proteinExistence type="predicted"/>
<keyword evidence="3" id="KW-1185">Reference proteome</keyword>
<evidence type="ECO:0008006" key="4">
    <source>
        <dbReference type="Google" id="ProtNLM"/>
    </source>
</evidence>
<keyword evidence="1" id="KW-0812">Transmembrane</keyword>
<feature type="transmembrane region" description="Helical" evidence="1">
    <location>
        <begin position="6"/>
        <end position="37"/>
    </location>
</feature>
<feature type="transmembrane region" description="Helical" evidence="1">
    <location>
        <begin position="76"/>
        <end position="96"/>
    </location>
</feature>
<reference evidence="2 3" key="1">
    <citation type="submission" date="2023-03" db="EMBL/GenBank/DDBJ databases">
        <title>Draft genome sequence of type strain Streptomyces ferralitis JCM 14344.</title>
        <authorList>
            <person name="Klaysubun C."/>
            <person name="Duangmal K."/>
        </authorList>
    </citation>
    <scope>NUCLEOTIDE SEQUENCE [LARGE SCALE GENOMIC DNA]</scope>
    <source>
        <strain evidence="2 3">JCM 14344</strain>
    </source>
</reference>
<feature type="transmembrane region" description="Helical" evidence="1">
    <location>
        <begin position="49"/>
        <end position="70"/>
    </location>
</feature>
<accession>A0ABT5YYM4</accession>
<evidence type="ECO:0000313" key="3">
    <source>
        <dbReference type="Proteomes" id="UP001220022"/>
    </source>
</evidence>
<sequence>MNYLRGFIPWIAFAVISTVGWQWGALAGLLIGLQLLIKDRRSGVALDALILEASTIAYFAALTAFAFAAPHSPVEHYVGALSFTWLAATAWSTLAVRRPFTLGIARRSTPQELWHTPQFLRINTVITTVWATSFALTAAAIAACDATHTSALATTACQVVGFLAPAAFTNRYRAIIQARLASGGQPTR</sequence>
<dbReference type="RefSeq" id="WP_275813385.1">
    <property type="nucleotide sequence ID" value="NZ_BAAANM010000001.1"/>
</dbReference>
<dbReference type="EMBL" id="JARHTQ010000007">
    <property type="protein sequence ID" value="MDF2256706.1"/>
    <property type="molecule type" value="Genomic_DNA"/>
</dbReference>
<dbReference type="Proteomes" id="UP001220022">
    <property type="component" value="Unassembled WGS sequence"/>
</dbReference>
<evidence type="ECO:0000313" key="2">
    <source>
        <dbReference type="EMBL" id="MDF2256706.1"/>
    </source>
</evidence>
<keyword evidence="1" id="KW-1133">Transmembrane helix</keyword>
<name>A0ABT5YYM4_9ACTN</name>
<organism evidence="2 3">
    <name type="scientific">Streptantibioticus ferralitis</name>
    <dbReference type="NCBI Taxonomy" id="236510"/>
    <lineage>
        <taxon>Bacteria</taxon>
        <taxon>Bacillati</taxon>
        <taxon>Actinomycetota</taxon>
        <taxon>Actinomycetes</taxon>
        <taxon>Kitasatosporales</taxon>
        <taxon>Streptomycetaceae</taxon>
        <taxon>Streptantibioticus</taxon>
    </lineage>
</organism>
<keyword evidence="1" id="KW-0472">Membrane</keyword>
<evidence type="ECO:0000256" key="1">
    <source>
        <dbReference type="SAM" id="Phobius"/>
    </source>
</evidence>
<gene>
    <name evidence="2" type="ORF">P2L57_13500</name>
</gene>
<comment type="caution">
    <text evidence="2">The sequence shown here is derived from an EMBL/GenBank/DDBJ whole genome shotgun (WGS) entry which is preliminary data.</text>
</comment>
<protein>
    <recommendedName>
        <fullName evidence="4">DUF1295 domain-containing protein</fullName>
    </recommendedName>
</protein>